<comment type="function">
    <text evidence="8">May play a role in mRNA degradation.</text>
</comment>
<evidence type="ECO:0000256" key="8">
    <source>
        <dbReference type="PIRNR" id="PIRNR037125"/>
    </source>
</evidence>
<dbReference type="Pfam" id="PF08772">
    <property type="entry name" value="Zn_ribbon_NOB1"/>
    <property type="match status" value="1"/>
</dbReference>
<feature type="binding site" evidence="9">
    <location>
        <position position="258"/>
    </location>
    <ligand>
        <name>Zn(2+)</name>
        <dbReference type="ChEBI" id="CHEBI:29105"/>
    </ligand>
</feature>
<dbReference type="InterPro" id="IPR017117">
    <property type="entry name" value="Nob1_euk"/>
</dbReference>
<dbReference type="AlphaFoldDB" id="A0A183IIV6"/>
<keyword evidence="3" id="KW-0540">Nuclease</keyword>
<feature type="binding site" evidence="9">
    <location>
        <position position="240"/>
    </location>
    <ligand>
        <name>Zn(2+)</name>
        <dbReference type="ChEBI" id="CHEBI:29105"/>
    </ligand>
</feature>
<evidence type="ECO:0000313" key="13">
    <source>
        <dbReference type="EMBL" id="VDP01536.1"/>
    </source>
</evidence>
<dbReference type="OrthoDB" id="446759at2759"/>
<proteinExistence type="inferred from homology"/>
<feature type="compositionally biased region" description="Acidic residues" evidence="10">
    <location>
        <begin position="160"/>
        <end position="169"/>
    </location>
</feature>
<evidence type="ECO:0000256" key="7">
    <source>
        <dbReference type="ARBA" id="ARBA00023242"/>
    </source>
</evidence>
<accession>A0A183IIV6</accession>
<name>A0A183IIV6_9BILA</name>
<dbReference type="PANTHER" id="PTHR12814:SF2">
    <property type="entry name" value="RNA-BINDING PROTEIN NOB1"/>
    <property type="match status" value="1"/>
</dbReference>
<keyword evidence="4 8" id="KW-0479">Metal-binding</keyword>
<dbReference type="Gene3D" id="3.40.50.1010">
    <property type="entry name" value="5'-nuclease"/>
    <property type="match status" value="1"/>
</dbReference>
<dbReference type="GO" id="GO:0030490">
    <property type="term" value="P:maturation of SSU-rRNA"/>
    <property type="evidence" value="ECO:0007669"/>
    <property type="project" value="TreeGrafter"/>
</dbReference>
<reference evidence="15" key="1">
    <citation type="submission" date="2016-06" db="UniProtKB">
        <authorList>
            <consortium name="WormBaseParasite"/>
        </authorList>
    </citation>
    <scope>IDENTIFICATION</scope>
</reference>
<evidence type="ECO:0000313" key="14">
    <source>
        <dbReference type="Proteomes" id="UP000270296"/>
    </source>
</evidence>
<dbReference type="InterPro" id="IPR036283">
    <property type="entry name" value="NOB1_Zf-like_sf"/>
</dbReference>
<feature type="region of interest" description="Disordered" evidence="10">
    <location>
        <begin position="128"/>
        <end position="169"/>
    </location>
</feature>
<evidence type="ECO:0000256" key="6">
    <source>
        <dbReference type="ARBA" id="ARBA00022833"/>
    </source>
</evidence>
<evidence type="ECO:0000256" key="10">
    <source>
        <dbReference type="SAM" id="MobiDB-lite"/>
    </source>
</evidence>
<evidence type="ECO:0000256" key="9">
    <source>
        <dbReference type="PIRSR" id="PIRSR037125-1"/>
    </source>
</evidence>
<dbReference type="Gene3D" id="6.20.210.10">
    <property type="entry name" value="Nin one binding (NOB1), Zn-ribbon-like"/>
    <property type="match status" value="1"/>
</dbReference>
<feature type="binding site" evidence="9">
    <location>
        <position position="255"/>
    </location>
    <ligand>
        <name>Zn(2+)</name>
        <dbReference type="ChEBI" id="CHEBI:29105"/>
    </ligand>
</feature>
<evidence type="ECO:0000256" key="5">
    <source>
        <dbReference type="ARBA" id="ARBA00022801"/>
    </source>
</evidence>
<dbReference type="PANTHER" id="PTHR12814">
    <property type="entry name" value="RNA-BINDING PROTEIN NOB1"/>
    <property type="match status" value="1"/>
</dbReference>
<comment type="similarity">
    <text evidence="2 8">Belongs to the NOB1 family.</text>
</comment>
<evidence type="ECO:0000259" key="12">
    <source>
        <dbReference type="Pfam" id="PF17146"/>
    </source>
</evidence>
<protein>
    <recommendedName>
        <fullName evidence="8">RNA-binding protein NOB1</fullName>
    </recommendedName>
</protein>
<keyword evidence="5" id="KW-0378">Hydrolase</keyword>
<dbReference type="InterPro" id="IPR014881">
    <property type="entry name" value="NOB1_Zn-bd"/>
</dbReference>
<reference evidence="13 14" key="2">
    <citation type="submission" date="2018-11" db="EMBL/GenBank/DDBJ databases">
        <authorList>
            <consortium name="Pathogen Informatics"/>
        </authorList>
    </citation>
    <scope>NUCLEOTIDE SEQUENCE [LARGE SCALE GENOMIC DNA]</scope>
</reference>
<keyword evidence="7 8" id="KW-0539">Nucleus</keyword>
<dbReference type="Pfam" id="PF17146">
    <property type="entry name" value="PIN_6"/>
    <property type="match status" value="1"/>
</dbReference>
<dbReference type="InterPro" id="IPR039907">
    <property type="entry name" value="NOB1"/>
</dbReference>
<dbReference type="GO" id="GO:0004521">
    <property type="term" value="F:RNA endonuclease activity"/>
    <property type="evidence" value="ECO:0007669"/>
    <property type="project" value="UniProtKB-UniRule"/>
</dbReference>
<evidence type="ECO:0000313" key="15">
    <source>
        <dbReference type="WBParaSite" id="SBAD_0000371301-mRNA-1"/>
    </source>
</evidence>
<dbReference type="GO" id="GO:0016787">
    <property type="term" value="F:hydrolase activity"/>
    <property type="evidence" value="ECO:0007669"/>
    <property type="project" value="UniProtKB-KW"/>
</dbReference>
<evidence type="ECO:0000256" key="3">
    <source>
        <dbReference type="ARBA" id="ARBA00022722"/>
    </source>
</evidence>
<feature type="binding site" evidence="9">
    <location>
        <position position="243"/>
    </location>
    <ligand>
        <name>Zn(2+)</name>
        <dbReference type="ChEBI" id="CHEBI:29105"/>
    </ligand>
</feature>
<evidence type="ECO:0000256" key="1">
    <source>
        <dbReference type="ARBA" id="ARBA00004123"/>
    </source>
</evidence>
<dbReference type="Proteomes" id="UP000270296">
    <property type="component" value="Unassembled WGS sequence"/>
</dbReference>
<sequence length="376" mass="41827">MFAMNTQLPLMEYLVVDAAGFLKNVDLRFSKKTGDYASLSATDLKVIAATYMLQAEHYGTEQLKAEPEVRTICQFTHSDSDANLPPGFYYPKRKSKSGHLTENAQNDVLERFQNLDFEHGVTQSLKKDVEADESTSIPDSHLAFASNDSDWEDVSHSSSEDDDGGISDFEDTSGWITPENFDHPSKVGVDSLKACDDDGVHVACLTTDFSVQNVLIHMGLKVVSVDGLLIRRLNTYILRCYSCFATTSKVTKKFCPNCGNDTLKKLSITVNPDGSTIYHLSRRKIITTKGTNRSLPRPRGGKHSNNPILCEDQPVPQNRLSKKAMKKLNALDPDYIAGDSPFKFNDVTSRSAVLGVRHLNGSYRHQNRGKRGGKRR</sequence>
<evidence type="ECO:0000256" key="4">
    <source>
        <dbReference type="ARBA" id="ARBA00022723"/>
    </source>
</evidence>
<dbReference type="GO" id="GO:0030688">
    <property type="term" value="C:preribosome, small subunit precursor"/>
    <property type="evidence" value="ECO:0007669"/>
    <property type="project" value="TreeGrafter"/>
</dbReference>
<feature type="domain" description="Ribonuclease PIN" evidence="12">
    <location>
        <begin position="28"/>
        <end position="53"/>
    </location>
</feature>
<dbReference type="GO" id="GO:0005634">
    <property type="term" value="C:nucleus"/>
    <property type="evidence" value="ECO:0007669"/>
    <property type="project" value="UniProtKB-SubCell"/>
</dbReference>
<dbReference type="WBParaSite" id="SBAD_0000371301-mRNA-1">
    <property type="protein sequence ID" value="SBAD_0000371301-mRNA-1"/>
    <property type="gene ID" value="SBAD_0000371301"/>
</dbReference>
<comment type="subcellular location">
    <subcellularLocation>
        <location evidence="1 8">Nucleus</location>
    </subcellularLocation>
</comment>
<feature type="region of interest" description="Disordered" evidence="10">
    <location>
        <begin position="290"/>
        <end position="314"/>
    </location>
</feature>
<dbReference type="InterPro" id="IPR033411">
    <property type="entry name" value="Ribonuclease_PIN"/>
</dbReference>
<organism evidence="15">
    <name type="scientific">Soboliphyme baturini</name>
    <dbReference type="NCBI Taxonomy" id="241478"/>
    <lineage>
        <taxon>Eukaryota</taxon>
        <taxon>Metazoa</taxon>
        <taxon>Ecdysozoa</taxon>
        <taxon>Nematoda</taxon>
        <taxon>Enoplea</taxon>
        <taxon>Dorylaimia</taxon>
        <taxon>Dioctophymatida</taxon>
        <taxon>Dioctophymatoidea</taxon>
        <taxon>Soboliphymatidae</taxon>
        <taxon>Soboliphyme</taxon>
    </lineage>
</organism>
<feature type="domain" description="Nin one binding (NOB1) Zn-ribbon-like" evidence="11">
    <location>
        <begin position="230"/>
        <end position="301"/>
    </location>
</feature>
<gene>
    <name evidence="13" type="ORF">SBAD_LOCUS3552</name>
</gene>
<dbReference type="PIRSF" id="PIRSF037125">
    <property type="entry name" value="D-site_20S_pre-rRNA_nuclease"/>
    <property type="match status" value="1"/>
</dbReference>
<evidence type="ECO:0000256" key="2">
    <source>
        <dbReference type="ARBA" id="ARBA00005858"/>
    </source>
</evidence>
<keyword evidence="6 8" id="KW-0862">Zinc</keyword>
<dbReference type="SUPFAM" id="SSF144206">
    <property type="entry name" value="NOB1 zinc finger-like"/>
    <property type="match status" value="1"/>
</dbReference>
<dbReference type="GO" id="GO:0046872">
    <property type="term" value="F:metal ion binding"/>
    <property type="evidence" value="ECO:0007669"/>
    <property type="project" value="UniProtKB-UniRule"/>
</dbReference>
<dbReference type="EMBL" id="UZAM01007810">
    <property type="protein sequence ID" value="VDP01536.1"/>
    <property type="molecule type" value="Genomic_DNA"/>
</dbReference>
<evidence type="ECO:0000259" key="11">
    <source>
        <dbReference type="Pfam" id="PF08772"/>
    </source>
</evidence>
<keyword evidence="14" id="KW-1185">Reference proteome</keyword>